<reference evidence="1 2" key="1">
    <citation type="submission" date="2020-09" db="EMBL/GenBank/DDBJ databases">
        <authorList>
            <person name="Ashkenazy H."/>
        </authorList>
    </citation>
    <scope>NUCLEOTIDE SEQUENCE [LARGE SCALE GENOMIC DNA]</scope>
    <source>
        <strain evidence="2">cv. Cdm-0</strain>
    </source>
</reference>
<dbReference type="EMBL" id="LR881470">
    <property type="protein sequence ID" value="CAD5333327.1"/>
    <property type="molecule type" value="Genomic_DNA"/>
</dbReference>
<evidence type="ECO:0000313" key="2">
    <source>
        <dbReference type="Proteomes" id="UP000516314"/>
    </source>
</evidence>
<organism evidence="1 2">
    <name type="scientific">Arabidopsis thaliana</name>
    <name type="common">Mouse-ear cress</name>
    <dbReference type="NCBI Taxonomy" id="3702"/>
    <lineage>
        <taxon>Eukaryota</taxon>
        <taxon>Viridiplantae</taxon>
        <taxon>Streptophyta</taxon>
        <taxon>Embryophyta</taxon>
        <taxon>Tracheophyta</taxon>
        <taxon>Spermatophyta</taxon>
        <taxon>Magnoliopsida</taxon>
        <taxon>eudicotyledons</taxon>
        <taxon>Gunneridae</taxon>
        <taxon>Pentapetalae</taxon>
        <taxon>rosids</taxon>
        <taxon>malvids</taxon>
        <taxon>Brassicales</taxon>
        <taxon>Brassicaceae</taxon>
        <taxon>Camelineae</taxon>
        <taxon>Arabidopsis</taxon>
    </lineage>
</organism>
<proteinExistence type="predicted"/>
<sequence length="150" mass="17981">MKLRRKRWSWLVIETKSFKSSSPERRRRRRFIFALCDSSFLLTEETLIEDKSLSFCTCNGERWRRLFSFYKLLMILKETLDMENLLQMVHLSFLCGMEGFVLPLVCKRTLKFSKSRVKTEKIFFFRETELLIIIVTNAGLEWLNAKSYNA</sequence>
<protein>
    <submittedName>
        <fullName evidence="1">(thale cress) hypothetical protein</fullName>
    </submittedName>
</protein>
<dbReference type="Proteomes" id="UP000516314">
    <property type="component" value="Chromosome 5"/>
</dbReference>
<evidence type="ECO:0000313" key="1">
    <source>
        <dbReference type="EMBL" id="CAD5333327.1"/>
    </source>
</evidence>
<gene>
    <name evidence="1" type="ORF">AT9943_LOCUS20688</name>
</gene>
<dbReference type="AlphaFoldDB" id="A0A7G2FGN5"/>
<accession>A0A7G2FGN5</accession>
<name>A0A7G2FGN5_ARATH</name>